<name>A0ABR2KS23_9EUKA</name>
<dbReference type="Pfam" id="PF07714">
    <property type="entry name" value="PK_Tyr_Ser-Thr"/>
    <property type="match status" value="1"/>
</dbReference>
<accession>A0ABR2KS23</accession>
<dbReference type="SMART" id="SM00220">
    <property type="entry name" value="S_TKc"/>
    <property type="match status" value="1"/>
</dbReference>
<evidence type="ECO:0000313" key="2">
    <source>
        <dbReference type="EMBL" id="KAK8893932.1"/>
    </source>
</evidence>
<dbReference type="PROSITE" id="PS50011">
    <property type="entry name" value="PROTEIN_KINASE_DOM"/>
    <property type="match status" value="1"/>
</dbReference>
<dbReference type="EMBL" id="JAPFFF010000003">
    <property type="protein sequence ID" value="KAK8893932.1"/>
    <property type="molecule type" value="Genomic_DNA"/>
</dbReference>
<dbReference type="SUPFAM" id="SSF56112">
    <property type="entry name" value="Protein kinase-like (PK-like)"/>
    <property type="match status" value="1"/>
</dbReference>
<gene>
    <name evidence="2" type="ORF">M9Y10_022361</name>
</gene>
<organism evidence="2 3">
    <name type="scientific">Tritrichomonas musculus</name>
    <dbReference type="NCBI Taxonomy" id="1915356"/>
    <lineage>
        <taxon>Eukaryota</taxon>
        <taxon>Metamonada</taxon>
        <taxon>Parabasalia</taxon>
        <taxon>Tritrichomonadida</taxon>
        <taxon>Tritrichomonadidae</taxon>
        <taxon>Tritrichomonas</taxon>
    </lineage>
</organism>
<dbReference type="InterPro" id="IPR011009">
    <property type="entry name" value="Kinase-like_dom_sf"/>
</dbReference>
<proteinExistence type="predicted"/>
<reference evidence="2 3" key="1">
    <citation type="submission" date="2024-04" db="EMBL/GenBank/DDBJ databases">
        <title>Tritrichomonas musculus Genome.</title>
        <authorList>
            <person name="Alves-Ferreira E."/>
            <person name="Grigg M."/>
            <person name="Lorenzi H."/>
            <person name="Galac M."/>
        </authorList>
    </citation>
    <scope>NUCLEOTIDE SEQUENCE [LARGE SCALE GENOMIC DNA]</scope>
    <source>
        <strain evidence="2 3">EAF2021</strain>
    </source>
</reference>
<dbReference type="InterPro" id="IPR000719">
    <property type="entry name" value="Prot_kinase_dom"/>
</dbReference>
<evidence type="ECO:0000313" key="3">
    <source>
        <dbReference type="Proteomes" id="UP001470230"/>
    </source>
</evidence>
<dbReference type="Proteomes" id="UP001470230">
    <property type="component" value="Unassembled WGS sequence"/>
</dbReference>
<protein>
    <recommendedName>
        <fullName evidence="1">Protein kinase domain-containing protein</fullName>
    </recommendedName>
</protein>
<dbReference type="Gene3D" id="1.10.510.10">
    <property type="entry name" value="Transferase(Phosphotransferase) domain 1"/>
    <property type="match status" value="1"/>
</dbReference>
<comment type="caution">
    <text evidence="2">The sequence shown here is derived from an EMBL/GenBank/DDBJ whole genome shotgun (WGS) entry which is preliminary data.</text>
</comment>
<evidence type="ECO:0000259" key="1">
    <source>
        <dbReference type="PROSITE" id="PS50011"/>
    </source>
</evidence>
<dbReference type="InterPro" id="IPR051681">
    <property type="entry name" value="Ser/Thr_Kinases-Pseudokinases"/>
</dbReference>
<sequence>MLTLQQLLSTIAPVNLSLKSKPLSSYTESLNQNIEAIFSQLNSITIHREKFNQIAKYLQTIKQLIFSNQSMHISLPFAKHIEVFNSDLSNIYDLSLKCVDYYVQRILNDQPFASTWEIFLRFWLSSLKFLTFIDQNQFFDLIPLCNAHMNDLLYIKTNLSSSMSQERLEEIIQTITLDPEDLDFKDIKSQEFLNKTPFSLNFKASIENTPYTLEVFNPEFDTAIIHRKYVTMLSQLIHPNIVPFCKSSKTLPYSILSPYYQKGTLASHLHISMTDGDGNPYTSSDLSPTRLSIILLDTARALEYLHSRKICHRNINPNNIYLSNNYSAVVNGMWNICNEPIIEKDIPFSPYIAPEVLLDPSCYNEKSDVYSFTYLVWELYHNQIPFGDISSYAAKNEIIYQDLRPHLPSNPDHVNFFICGWLRNPDNRPTMTEIVQSIENKEILVPGTDENQFLSYVESTRRSHNAALKGILQLQIGNLKQLESIDRLDDKSIELLLNVFIDSQDIQMRDLSKQLLLKNLERTQNLSLKSLVQYCHLSLIIPSIQQHVLSICHQLPDRKEFVRLLFTTIEKSQAIKFLILLGLQENECELVLEAGCSQAPEIAEKAAHAVVSSFPHSSYIFDYAKKNPVYYEIALQYIKSLDDESLNRMSKRIILFADGASDQVLNDLNLLVMRIDIDKNPDFDPNCLLFKLLAENDYVDTIAKFAHYRVYCSRFVQKLLPNLVTKNPDVALMIVLEARSFHELDNDVKKVNVLKLITLCISQKNFDIAFKAAAKLQFTPDILRANFDLAEEICKYMIDFSNDENVLSMVHFTLFPYVLYSDWNKDEKVIEITSKLLQSNSETIASRALTFAVAFSQNKAVAKAMASQVNNLIAASKFLDSQTPQFVYLTVRFVANLAPFMNVNDHIEGIVRKEMELANYTYANNPRMVTIILQSFLLFQKIEWGQLSSKCGAMEFVNQLESSNLYNNNNAIMNLINKLKTY</sequence>
<keyword evidence="3" id="KW-1185">Reference proteome</keyword>
<dbReference type="InterPro" id="IPR001245">
    <property type="entry name" value="Ser-Thr/Tyr_kinase_cat_dom"/>
</dbReference>
<dbReference type="PANTHER" id="PTHR44329">
    <property type="entry name" value="SERINE/THREONINE-PROTEIN KINASE TNNI3K-RELATED"/>
    <property type="match status" value="1"/>
</dbReference>
<feature type="domain" description="Protein kinase" evidence="1">
    <location>
        <begin position="187"/>
        <end position="454"/>
    </location>
</feature>